<dbReference type="Proteomes" id="UP000186132">
    <property type="component" value="Unassembled WGS sequence"/>
</dbReference>
<evidence type="ECO:0008006" key="3">
    <source>
        <dbReference type="Google" id="ProtNLM"/>
    </source>
</evidence>
<keyword evidence="2" id="KW-1185">Reference proteome</keyword>
<protein>
    <recommendedName>
        <fullName evidence="3">DUF3046 domain-containing protein</fullName>
    </recommendedName>
</protein>
<proteinExistence type="predicted"/>
<accession>A0A1M5LUN6</accession>
<dbReference type="Pfam" id="PF11248">
    <property type="entry name" value="DUF3046"/>
    <property type="match status" value="1"/>
</dbReference>
<evidence type="ECO:0000313" key="2">
    <source>
        <dbReference type="Proteomes" id="UP000186132"/>
    </source>
</evidence>
<reference evidence="1 2" key="1">
    <citation type="submission" date="2016-11" db="EMBL/GenBank/DDBJ databases">
        <authorList>
            <person name="Jaros S."/>
            <person name="Januszkiewicz K."/>
            <person name="Wedrychowicz H."/>
        </authorList>
    </citation>
    <scope>NUCLEOTIDE SEQUENCE [LARGE SCALE GENOMIC DNA]</scope>
    <source>
        <strain evidence="1 2">DSM 45627</strain>
    </source>
</reference>
<evidence type="ECO:0000313" key="1">
    <source>
        <dbReference type="EMBL" id="SHG68767.1"/>
    </source>
</evidence>
<dbReference type="AlphaFoldDB" id="A0A1M5LUN6"/>
<dbReference type="InterPro" id="IPR021408">
    <property type="entry name" value="DUF3046"/>
</dbReference>
<sequence>MGVVRLTEFWRRMDERFGAGYAASLAADYRLPGVGATIDEALAAGVDAKEVWRAVCAEFDMPSQLR</sequence>
<dbReference type="EMBL" id="FQVU01000003">
    <property type="protein sequence ID" value="SHG68767.1"/>
    <property type="molecule type" value="Genomic_DNA"/>
</dbReference>
<dbReference type="STRING" id="1206085.SAMN05443575_2550"/>
<name>A0A1M5LUN6_9ACTN</name>
<gene>
    <name evidence="1" type="ORF">SAMN05443575_2550</name>
</gene>
<organism evidence="1 2">
    <name type="scientific">Jatrophihabitans endophyticus</name>
    <dbReference type="NCBI Taxonomy" id="1206085"/>
    <lineage>
        <taxon>Bacteria</taxon>
        <taxon>Bacillati</taxon>
        <taxon>Actinomycetota</taxon>
        <taxon>Actinomycetes</taxon>
        <taxon>Jatrophihabitantales</taxon>
        <taxon>Jatrophihabitantaceae</taxon>
        <taxon>Jatrophihabitans</taxon>
    </lineage>
</organism>